<evidence type="ECO:0000313" key="2">
    <source>
        <dbReference type="Proteomes" id="UP000556700"/>
    </source>
</evidence>
<dbReference type="Proteomes" id="UP000556700">
    <property type="component" value="Unassembled WGS sequence"/>
</dbReference>
<comment type="caution">
    <text evidence="1">The sequence shown here is derived from an EMBL/GenBank/DDBJ whole genome shotgun (WGS) entry which is preliminary data.</text>
</comment>
<dbReference type="AlphaFoldDB" id="A0A6V6YP61"/>
<keyword evidence="2" id="KW-1185">Reference proteome</keyword>
<dbReference type="InterPro" id="IPR028994">
    <property type="entry name" value="Integrin_alpha_N"/>
</dbReference>
<protein>
    <submittedName>
        <fullName evidence="1">Uncharacterized protein</fullName>
    </submittedName>
</protein>
<evidence type="ECO:0000313" key="1">
    <source>
        <dbReference type="EMBL" id="CAD0001114.1"/>
    </source>
</evidence>
<name>A0A6V6YP61_9FLAO</name>
<dbReference type="SUPFAM" id="SSF69318">
    <property type="entry name" value="Integrin alpha N-terminal domain"/>
    <property type="match status" value="1"/>
</dbReference>
<sequence length="267" mass="31327">MEDLVVIMMNFIKRFFVFIICLVIVSCERKIEERHIEQKTGTKKVFLEPINQLSYEWQLAAIKYGTSKDSILSNDIQFINYSILGRKFKLDISKYEAESRKKGCYPLRLQKKMFNEFYIEGFNNLGDLNGDNKADSVFVLHALNHCEEGDSYYFTDNSIPRILTDSNCCHPYSILNIGDIDEDGKSEIAEYYSSCASRYKAITIYSLKESGWKEIKSFSFVLNDKYFIDKDFKKLFRKTSKNHLEYYEISDINMEGDLVAEWKKIKI</sequence>
<accession>A0A6V6YP61</accession>
<gene>
    <name evidence="1" type="ORF">FLACHUCJ7_00378</name>
</gene>
<dbReference type="EMBL" id="CAIJDO010000064">
    <property type="protein sequence ID" value="CAD0001114.1"/>
    <property type="molecule type" value="Genomic_DNA"/>
</dbReference>
<proteinExistence type="predicted"/>
<organism evidence="1 2">
    <name type="scientific">Flavobacterium chungangense</name>
    <dbReference type="NCBI Taxonomy" id="554283"/>
    <lineage>
        <taxon>Bacteria</taxon>
        <taxon>Pseudomonadati</taxon>
        <taxon>Bacteroidota</taxon>
        <taxon>Flavobacteriia</taxon>
        <taxon>Flavobacteriales</taxon>
        <taxon>Flavobacteriaceae</taxon>
        <taxon>Flavobacterium</taxon>
    </lineage>
</organism>
<reference evidence="1 2" key="1">
    <citation type="submission" date="2020-06" db="EMBL/GenBank/DDBJ databases">
        <authorList>
            <person name="Criscuolo A."/>
        </authorList>
    </citation>
    <scope>NUCLEOTIDE SEQUENCE [LARGE SCALE GENOMIC DNA]</scope>
    <source>
        <strain evidence="2">CIP 110025</strain>
    </source>
</reference>